<feature type="transmembrane region" description="Helical" evidence="1">
    <location>
        <begin position="42"/>
        <end position="63"/>
    </location>
</feature>
<proteinExistence type="predicted"/>
<evidence type="ECO:0000256" key="1">
    <source>
        <dbReference type="SAM" id="Phobius"/>
    </source>
</evidence>
<dbReference type="EMBL" id="BK015507">
    <property type="protein sequence ID" value="DAE10318.1"/>
    <property type="molecule type" value="Genomic_DNA"/>
</dbReference>
<evidence type="ECO:0000313" key="2">
    <source>
        <dbReference type="EMBL" id="DAE10318.1"/>
    </source>
</evidence>
<keyword evidence="1" id="KW-0812">Transmembrane</keyword>
<reference evidence="2" key="1">
    <citation type="journal article" date="2021" name="Proc. Natl. Acad. Sci. U.S.A.">
        <title>A Catalog of Tens of Thousands of Viruses from Human Metagenomes Reveals Hidden Associations with Chronic Diseases.</title>
        <authorList>
            <person name="Tisza M.J."/>
            <person name="Buck C.B."/>
        </authorList>
    </citation>
    <scope>NUCLEOTIDE SEQUENCE</scope>
    <source>
        <strain evidence="2">Ct3es5</strain>
    </source>
</reference>
<feature type="transmembrane region" description="Helical" evidence="1">
    <location>
        <begin position="12"/>
        <end position="36"/>
    </location>
</feature>
<keyword evidence="1" id="KW-1133">Transmembrane helix</keyword>
<sequence length="89" mass="9930">MSRVKKKPKKEFSKIILGCVGAVTLIVTAFTLAIVWKTGDTSPLAYLIPAIFAELATATGFYYSKAKAENRIKLRKQYGPEIYNDTKEL</sequence>
<organism evidence="2">
    <name type="scientific">Siphoviridae sp. ct3es5</name>
    <dbReference type="NCBI Taxonomy" id="2825322"/>
    <lineage>
        <taxon>Viruses</taxon>
        <taxon>Duplodnaviria</taxon>
        <taxon>Heunggongvirae</taxon>
        <taxon>Uroviricota</taxon>
        <taxon>Caudoviricetes</taxon>
    </lineage>
</organism>
<name>A0A8S5PTB5_9CAUD</name>
<keyword evidence="1" id="KW-0472">Membrane</keyword>
<accession>A0A8S5PTB5</accession>
<protein>
    <submittedName>
        <fullName evidence="2">Uncharacterized protein</fullName>
    </submittedName>
</protein>